<dbReference type="SFLD" id="SFLDG01205">
    <property type="entry name" value="AMPS.1"/>
    <property type="match status" value="1"/>
</dbReference>
<evidence type="ECO:0000256" key="3">
    <source>
        <dbReference type="ARBA" id="ARBA00022679"/>
    </source>
</evidence>
<dbReference type="Gene3D" id="3.40.30.10">
    <property type="entry name" value="Glutaredoxin"/>
    <property type="match status" value="1"/>
</dbReference>
<dbReference type="OMA" id="DVMEMIM"/>
<dbReference type="KEGG" id="csem:103387412"/>
<reference evidence="6" key="2">
    <citation type="submission" date="2025-08" db="UniProtKB">
        <authorList>
            <consortium name="Ensembl"/>
        </authorList>
    </citation>
    <scope>IDENTIFICATION</scope>
</reference>
<dbReference type="Pfam" id="PF14497">
    <property type="entry name" value="GST_C_3"/>
    <property type="match status" value="1"/>
</dbReference>
<evidence type="ECO:0000256" key="2">
    <source>
        <dbReference type="ARBA" id="ARBA00012452"/>
    </source>
</evidence>
<feature type="domain" description="GST C-terminal" evidence="5">
    <location>
        <begin position="85"/>
        <end position="205"/>
    </location>
</feature>
<evidence type="ECO:0000313" key="7">
    <source>
        <dbReference type="Proteomes" id="UP000265120"/>
    </source>
</evidence>
<dbReference type="GO" id="GO:0004364">
    <property type="term" value="F:glutathione transferase activity"/>
    <property type="evidence" value="ECO:0007669"/>
    <property type="project" value="UniProtKB-EC"/>
</dbReference>
<dbReference type="AlphaFoldDB" id="A0A3P8VMJ2"/>
<sequence>MAEKVVLYYFNGRGRMEAIRWLLAAAGVEFDEVILTERKQYEKLLSDGVLMYEQVPLVEIDGLKLVQTRAIMNYISEKYNLDGKDLKDRAMINMYSEGLMDVMEMIMYLPFSSDLKPKLDNIQKKANERYLPVFEKALSGASYLVGDSLSRADVHLLECSLMLEEKFPEILSKFPNIKAFQGRMSQLPNISKFLQPGSKRKPQPDAVYVKTVMAVLKINL</sequence>
<reference evidence="6" key="3">
    <citation type="submission" date="2025-09" db="UniProtKB">
        <authorList>
            <consortium name="Ensembl"/>
        </authorList>
    </citation>
    <scope>IDENTIFICATION</scope>
</reference>
<dbReference type="Proteomes" id="UP000265120">
    <property type="component" value="Chromosome 12"/>
</dbReference>
<dbReference type="GeneID" id="103387412"/>
<dbReference type="STRING" id="244447.ENSCSEP00000014456"/>
<dbReference type="InParanoid" id="A0A3P8VMJ2"/>
<accession>A0A3P8VMJ2</accession>
<dbReference type="OrthoDB" id="414243at2759"/>
<dbReference type="InterPro" id="IPR040079">
    <property type="entry name" value="Glutathione_S-Trfase"/>
</dbReference>
<keyword evidence="7" id="KW-1185">Reference proteome</keyword>
<name>A0A3P8VMJ2_CYNSE</name>
<dbReference type="InterPro" id="IPR004045">
    <property type="entry name" value="Glutathione_S-Trfase_N"/>
</dbReference>
<dbReference type="RefSeq" id="XP_008320263.1">
    <property type="nucleotide sequence ID" value="XM_008322041.3"/>
</dbReference>
<comment type="similarity">
    <text evidence="1">Belongs to the GST superfamily. Alpha family.</text>
</comment>
<dbReference type="InterPro" id="IPR036282">
    <property type="entry name" value="Glutathione-S-Trfase_C_sf"/>
</dbReference>
<dbReference type="SUPFAM" id="SSF47616">
    <property type="entry name" value="GST C-terminal domain-like"/>
    <property type="match status" value="1"/>
</dbReference>
<dbReference type="RefSeq" id="XP_008320262.1">
    <property type="nucleotide sequence ID" value="XM_008322040.3"/>
</dbReference>
<keyword evidence="3" id="KW-0808">Transferase</keyword>
<dbReference type="PANTHER" id="PTHR11571">
    <property type="entry name" value="GLUTATHIONE S-TRANSFERASE"/>
    <property type="match status" value="1"/>
</dbReference>
<organism evidence="6 7">
    <name type="scientific">Cynoglossus semilaevis</name>
    <name type="common">Tongue sole</name>
    <dbReference type="NCBI Taxonomy" id="244447"/>
    <lineage>
        <taxon>Eukaryota</taxon>
        <taxon>Metazoa</taxon>
        <taxon>Chordata</taxon>
        <taxon>Craniata</taxon>
        <taxon>Vertebrata</taxon>
        <taxon>Euteleostomi</taxon>
        <taxon>Actinopterygii</taxon>
        <taxon>Neopterygii</taxon>
        <taxon>Teleostei</taxon>
        <taxon>Neoteleostei</taxon>
        <taxon>Acanthomorphata</taxon>
        <taxon>Carangaria</taxon>
        <taxon>Pleuronectiformes</taxon>
        <taxon>Pleuronectoidei</taxon>
        <taxon>Cynoglossidae</taxon>
        <taxon>Cynoglossinae</taxon>
        <taxon>Cynoglossus</taxon>
    </lineage>
</organism>
<evidence type="ECO:0000259" key="5">
    <source>
        <dbReference type="PROSITE" id="PS50405"/>
    </source>
</evidence>
<reference evidence="6 7" key="1">
    <citation type="journal article" date="2014" name="Nat. Genet.">
        <title>Whole-genome sequence of a flatfish provides insights into ZW sex chromosome evolution and adaptation to a benthic lifestyle.</title>
        <authorList>
            <person name="Chen S."/>
            <person name="Zhang G."/>
            <person name="Shao C."/>
            <person name="Huang Q."/>
            <person name="Liu G."/>
            <person name="Zhang P."/>
            <person name="Song W."/>
            <person name="An N."/>
            <person name="Chalopin D."/>
            <person name="Volff J.N."/>
            <person name="Hong Y."/>
            <person name="Li Q."/>
            <person name="Sha Z."/>
            <person name="Zhou H."/>
            <person name="Xie M."/>
            <person name="Yu Q."/>
            <person name="Liu Y."/>
            <person name="Xiang H."/>
            <person name="Wang N."/>
            <person name="Wu K."/>
            <person name="Yang C."/>
            <person name="Zhou Q."/>
            <person name="Liao X."/>
            <person name="Yang L."/>
            <person name="Hu Q."/>
            <person name="Zhang J."/>
            <person name="Meng L."/>
            <person name="Jin L."/>
            <person name="Tian Y."/>
            <person name="Lian J."/>
            <person name="Yang J."/>
            <person name="Miao G."/>
            <person name="Liu S."/>
            <person name="Liang Z."/>
            <person name="Yan F."/>
            <person name="Li Y."/>
            <person name="Sun B."/>
            <person name="Zhang H."/>
            <person name="Zhang J."/>
            <person name="Zhu Y."/>
            <person name="Du M."/>
            <person name="Zhao Y."/>
            <person name="Schartl M."/>
            <person name="Tang Q."/>
            <person name="Wang J."/>
        </authorList>
    </citation>
    <scope>NUCLEOTIDE SEQUENCE</scope>
</reference>
<protein>
    <recommendedName>
        <fullName evidence="2">glutathione transferase</fullName>
        <ecNumber evidence="2">2.5.1.18</ecNumber>
    </recommendedName>
</protein>
<feature type="domain" description="GST N-terminal" evidence="4">
    <location>
        <begin position="3"/>
        <end position="83"/>
    </location>
</feature>
<dbReference type="SFLD" id="SFLDG00363">
    <property type="entry name" value="AMPS_(cytGST):_Alpha-__Mu-__Pi"/>
    <property type="match status" value="1"/>
</dbReference>
<dbReference type="PANTHER" id="PTHR11571:SF230">
    <property type="entry name" value="GLUTATHIONE TRANSFERASE"/>
    <property type="match status" value="1"/>
</dbReference>
<dbReference type="EC" id="2.5.1.18" evidence="2"/>
<dbReference type="InterPro" id="IPR003080">
    <property type="entry name" value="GST_alpha"/>
</dbReference>
<evidence type="ECO:0000256" key="1">
    <source>
        <dbReference type="ARBA" id="ARBA00011055"/>
    </source>
</evidence>
<evidence type="ECO:0000313" key="6">
    <source>
        <dbReference type="Ensembl" id="ENSCSEP00000014456.1"/>
    </source>
</evidence>
<dbReference type="FunFam" id="1.20.1050.10:FF:000005">
    <property type="entry name" value="Glutathione S-transferase A1"/>
    <property type="match status" value="1"/>
</dbReference>
<dbReference type="Pfam" id="PF02798">
    <property type="entry name" value="GST_N"/>
    <property type="match status" value="1"/>
</dbReference>
<dbReference type="InterPro" id="IPR036249">
    <property type="entry name" value="Thioredoxin-like_sf"/>
</dbReference>
<dbReference type="InterPro" id="IPR004046">
    <property type="entry name" value="GST_C"/>
</dbReference>
<dbReference type="InterPro" id="IPR050213">
    <property type="entry name" value="GST_superfamily"/>
</dbReference>
<dbReference type="PRINTS" id="PR01266">
    <property type="entry name" value="GSTRNSFRASEA"/>
</dbReference>
<dbReference type="FunCoup" id="A0A3P8VMJ2">
    <property type="interactions" value="110"/>
</dbReference>
<evidence type="ECO:0000259" key="4">
    <source>
        <dbReference type="PROSITE" id="PS50404"/>
    </source>
</evidence>
<dbReference type="SUPFAM" id="SSF52833">
    <property type="entry name" value="Thioredoxin-like"/>
    <property type="match status" value="1"/>
</dbReference>
<dbReference type="InterPro" id="IPR010987">
    <property type="entry name" value="Glutathione-S-Trfase_C-like"/>
</dbReference>
<dbReference type="Gene3D" id="1.20.1050.10">
    <property type="match status" value="1"/>
</dbReference>
<proteinExistence type="inferred from homology"/>
<dbReference type="PROSITE" id="PS50405">
    <property type="entry name" value="GST_CTER"/>
    <property type="match status" value="1"/>
</dbReference>
<dbReference type="SFLD" id="SFLDS00019">
    <property type="entry name" value="Glutathione_Transferase_(cytos"/>
    <property type="match status" value="1"/>
</dbReference>
<dbReference type="GeneTree" id="ENSGT00940000161750"/>
<dbReference type="Ensembl" id="ENSCSET00000014626.1">
    <property type="protein sequence ID" value="ENSCSEP00000014456.1"/>
    <property type="gene ID" value="ENSCSEG00000009308.1"/>
</dbReference>
<dbReference type="GO" id="GO:0006749">
    <property type="term" value="P:glutathione metabolic process"/>
    <property type="evidence" value="ECO:0007669"/>
    <property type="project" value="TreeGrafter"/>
</dbReference>
<dbReference type="PROSITE" id="PS50404">
    <property type="entry name" value="GST_NTER"/>
    <property type="match status" value="1"/>
</dbReference>